<reference evidence="4 5" key="1">
    <citation type="submission" date="2022-05" db="EMBL/GenBank/DDBJ databases">
        <authorList>
            <consortium name="Genoscope - CEA"/>
            <person name="William W."/>
        </authorList>
    </citation>
    <scope>NUCLEOTIDE SEQUENCE [LARGE SCALE GENOMIC DNA]</scope>
</reference>
<comment type="caution">
    <text evidence="4">The sequence shown here is derived from an EMBL/GenBank/DDBJ whole genome shotgun (WGS) entry which is preliminary data.</text>
</comment>
<dbReference type="AlphaFoldDB" id="A0AAU9WTA4"/>
<feature type="non-terminal residue" evidence="4">
    <location>
        <position position="1"/>
    </location>
</feature>
<gene>
    <name evidence="4" type="ORF">PMEA_00012122</name>
</gene>
<proteinExistence type="predicted"/>
<evidence type="ECO:0000313" key="4">
    <source>
        <dbReference type="EMBL" id="CAH3125473.1"/>
    </source>
</evidence>
<keyword evidence="1" id="KW-1015">Disulfide bond</keyword>
<feature type="domain" description="BRICHOS" evidence="3">
    <location>
        <begin position="69"/>
        <end position="158"/>
    </location>
</feature>
<dbReference type="InterPro" id="IPR007084">
    <property type="entry name" value="BRICHOS_dom"/>
</dbReference>
<organism evidence="4 5">
    <name type="scientific">Pocillopora meandrina</name>
    <dbReference type="NCBI Taxonomy" id="46732"/>
    <lineage>
        <taxon>Eukaryota</taxon>
        <taxon>Metazoa</taxon>
        <taxon>Cnidaria</taxon>
        <taxon>Anthozoa</taxon>
        <taxon>Hexacorallia</taxon>
        <taxon>Scleractinia</taxon>
        <taxon>Astrocoeniina</taxon>
        <taxon>Pocilloporidae</taxon>
        <taxon>Pocillopora</taxon>
    </lineage>
</organism>
<dbReference type="Pfam" id="PF04089">
    <property type="entry name" value="BRICHOS"/>
    <property type="match status" value="1"/>
</dbReference>
<keyword evidence="2" id="KW-0732">Signal</keyword>
<name>A0AAU9WTA4_9CNID</name>
<dbReference type="Gene3D" id="3.30.390.150">
    <property type="match status" value="1"/>
</dbReference>
<dbReference type="PANTHER" id="PTHR16483">
    <property type="entry name" value="GASTROKINE 1"/>
    <property type="match status" value="1"/>
</dbReference>
<feature type="signal peptide" evidence="2">
    <location>
        <begin position="1"/>
        <end position="19"/>
    </location>
</feature>
<feature type="chain" id="PRO_5043942193" description="BRICHOS domain-containing protein" evidence="2">
    <location>
        <begin position="20"/>
        <end position="218"/>
    </location>
</feature>
<dbReference type="Proteomes" id="UP001159428">
    <property type="component" value="Unassembled WGS sequence"/>
</dbReference>
<evidence type="ECO:0000256" key="1">
    <source>
        <dbReference type="ARBA" id="ARBA00023157"/>
    </source>
</evidence>
<sequence length="218" mass="25479">EEWKVYLLFFALFVVATSAAPTCKCEDEDKETSSKYKVKVKDGDEEYDQEIKIDTEKQTETYHIPKTKSSSAGEVDEVYDFKRNLVMRRMPERKACFLSESTENAPKPQDLKNALDKVTLLSLFASNDRYSIVGTVNDRSTLSDEMAAMCAKFPIYRIKRRKVTMSVEKENMLGGKDRKKRHDCWCCYWKLQGFLIVTRSDGTRVYYKIWRRVCVYIC</sequence>
<protein>
    <recommendedName>
        <fullName evidence="3">BRICHOS domain-containing protein</fullName>
    </recommendedName>
</protein>
<keyword evidence="5" id="KW-1185">Reference proteome</keyword>
<dbReference type="PROSITE" id="PS50869">
    <property type="entry name" value="BRICHOS"/>
    <property type="match status" value="1"/>
</dbReference>
<dbReference type="SMART" id="SM01039">
    <property type="entry name" value="BRICHOS"/>
    <property type="match status" value="1"/>
</dbReference>
<dbReference type="EMBL" id="CALNXJ010000021">
    <property type="protein sequence ID" value="CAH3125473.1"/>
    <property type="molecule type" value="Genomic_DNA"/>
</dbReference>
<dbReference type="InterPro" id="IPR051772">
    <property type="entry name" value="Gastrokine"/>
</dbReference>
<accession>A0AAU9WTA4</accession>
<evidence type="ECO:0000259" key="3">
    <source>
        <dbReference type="PROSITE" id="PS50869"/>
    </source>
</evidence>
<evidence type="ECO:0000256" key="2">
    <source>
        <dbReference type="SAM" id="SignalP"/>
    </source>
</evidence>
<evidence type="ECO:0000313" key="5">
    <source>
        <dbReference type="Proteomes" id="UP001159428"/>
    </source>
</evidence>